<dbReference type="PROSITE" id="PS50883">
    <property type="entry name" value="EAL"/>
    <property type="match status" value="1"/>
</dbReference>
<sequence>MMEEKDLLTDLPSRRSFLRRLAQHIVHACETGHKMALIVVDVAGFTQINIAHGYEAGDRVLRHLARQMQHAARERDFTARIGDNRFALVLSDVLNHGHVELAIHKLLRLLDTPVEVGERQVSLRIKAGAALCPEHASHAEHLLRRAETALLTARREHADYHVLDPEATSGIELSEQWQLEMEFESAIERGELHMHYQPQVHLRSGRTVGAEALMRWDRRDGQDVSPELFIPIAERAGKIKKLTIWALNTALRQAGEWPVEHGPLSIALNLPSELAIQPDLPELVQNALQLWGKPHIQLVLEISEHSLMDRHRGRDILLQLRELGVRISIDDFGTGYSCLAYFKSIPADELKIDKSFIGELLSDAASLDITVLIIELAHRFGLNVVAEGVENTRTLHVLRNHGCEIGQGYLFGRSMSAEALVAWMRERAQSGTNEKRSRSTAHS</sequence>
<dbReference type="AlphaFoldDB" id="A0A846ZJ50"/>
<comment type="caution">
    <text evidence="3">The sequence shown here is derived from an EMBL/GenBank/DDBJ whole genome shotgun (WGS) entry which is preliminary data.</text>
</comment>
<dbReference type="InterPro" id="IPR001633">
    <property type="entry name" value="EAL_dom"/>
</dbReference>
<name>A0A846ZJ50_9GAMM</name>
<dbReference type="CDD" id="cd01948">
    <property type="entry name" value="EAL"/>
    <property type="match status" value="1"/>
</dbReference>
<dbReference type="Pfam" id="PF00563">
    <property type="entry name" value="EAL"/>
    <property type="match status" value="1"/>
</dbReference>
<dbReference type="EMBL" id="JAAZQD010000001">
    <property type="protein sequence ID" value="NKZ37550.1"/>
    <property type="molecule type" value="Genomic_DNA"/>
</dbReference>
<dbReference type="Gene3D" id="3.20.20.450">
    <property type="entry name" value="EAL domain"/>
    <property type="match status" value="1"/>
</dbReference>
<dbReference type="SMART" id="SM00052">
    <property type="entry name" value="EAL"/>
    <property type="match status" value="1"/>
</dbReference>
<dbReference type="NCBIfam" id="TIGR00254">
    <property type="entry name" value="GGDEF"/>
    <property type="match status" value="1"/>
</dbReference>
<dbReference type="Gene3D" id="3.30.70.270">
    <property type="match status" value="1"/>
</dbReference>
<reference evidence="3 4" key="1">
    <citation type="journal article" date="2017" name="Int. J. Syst. Evol. Microbiol.">
        <title>Oleiagrimonas citrea sp. nov., a marine bacterium isolated from tidal flat sediment and emended description of the genus Oleiagrimonas Fang et al. 2015 and Oleiagrimonas soli.</title>
        <authorList>
            <person name="Yang S.H."/>
            <person name="Seo H.S."/>
            <person name="Seong C.N."/>
            <person name="Kwon K.K."/>
        </authorList>
    </citation>
    <scope>NUCLEOTIDE SEQUENCE [LARGE SCALE GENOMIC DNA]</scope>
    <source>
        <strain evidence="3 4">MEBiC09124</strain>
    </source>
</reference>
<dbReference type="PROSITE" id="PS50887">
    <property type="entry name" value="GGDEF"/>
    <property type="match status" value="1"/>
</dbReference>
<evidence type="ECO:0000313" key="4">
    <source>
        <dbReference type="Proteomes" id="UP000541636"/>
    </source>
</evidence>
<accession>A0A846ZJ50</accession>
<dbReference type="Pfam" id="PF00990">
    <property type="entry name" value="GGDEF"/>
    <property type="match status" value="1"/>
</dbReference>
<organism evidence="3 4">
    <name type="scientific">Oleiagrimonas citrea</name>
    <dbReference type="NCBI Taxonomy" id="1665687"/>
    <lineage>
        <taxon>Bacteria</taxon>
        <taxon>Pseudomonadati</taxon>
        <taxon>Pseudomonadota</taxon>
        <taxon>Gammaproteobacteria</taxon>
        <taxon>Lysobacterales</taxon>
        <taxon>Rhodanobacteraceae</taxon>
        <taxon>Oleiagrimonas</taxon>
    </lineage>
</organism>
<dbReference type="Proteomes" id="UP000541636">
    <property type="component" value="Unassembled WGS sequence"/>
</dbReference>
<dbReference type="SUPFAM" id="SSF141868">
    <property type="entry name" value="EAL domain-like"/>
    <property type="match status" value="1"/>
</dbReference>
<dbReference type="PANTHER" id="PTHR33121">
    <property type="entry name" value="CYCLIC DI-GMP PHOSPHODIESTERASE PDEF"/>
    <property type="match status" value="1"/>
</dbReference>
<dbReference type="InterPro" id="IPR050706">
    <property type="entry name" value="Cyclic-di-GMP_PDE-like"/>
</dbReference>
<dbReference type="PANTHER" id="PTHR33121:SF79">
    <property type="entry name" value="CYCLIC DI-GMP PHOSPHODIESTERASE PDED-RELATED"/>
    <property type="match status" value="1"/>
</dbReference>
<evidence type="ECO:0000259" key="2">
    <source>
        <dbReference type="PROSITE" id="PS50887"/>
    </source>
</evidence>
<evidence type="ECO:0000259" key="1">
    <source>
        <dbReference type="PROSITE" id="PS50883"/>
    </source>
</evidence>
<dbReference type="SMART" id="SM00267">
    <property type="entry name" value="GGDEF"/>
    <property type="match status" value="1"/>
</dbReference>
<dbReference type="InterPro" id="IPR043128">
    <property type="entry name" value="Rev_trsase/Diguanyl_cyclase"/>
</dbReference>
<protein>
    <submittedName>
        <fullName evidence="3">Bifunctional diguanylate cyclase/phosphodiesterase</fullName>
    </submittedName>
</protein>
<feature type="domain" description="GGDEF" evidence="2">
    <location>
        <begin position="33"/>
        <end position="165"/>
    </location>
</feature>
<dbReference type="GO" id="GO:0071111">
    <property type="term" value="F:cyclic-guanylate-specific phosphodiesterase activity"/>
    <property type="evidence" value="ECO:0007669"/>
    <property type="project" value="InterPro"/>
</dbReference>
<dbReference type="CDD" id="cd01949">
    <property type="entry name" value="GGDEF"/>
    <property type="match status" value="1"/>
</dbReference>
<dbReference type="InterPro" id="IPR035919">
    <property type="entry name" value="EAL_sf"/>
</dbReference>
<dbReference type="SUPFAM" id="SSF55073">
    <property type="entry name" value="Nucleotide cyclase"/>
    <property type="match status" value="1"/>
</dbReference>
<keyword evidence="4" id="KW-1185">Reference proteome</keyword>
<gene>
    <name evidence="3" type="ORF">HF690_01120</name>
</gene>
<dbReference type="InterPro" id="IPR000160">
    <property type="entry name" value="GGDEF_dom"/>
</dbReference>
<evidence type="ECO:0000313" key="3">
    <source>
        <dbReference type="EMBL" id="NKZ37550.1"/>
    </source>
</evidence>
<dbReference type="InterPro" id="IPR029787">
    <property type="entry name" value="Nucleotide_cyclase"/>
</dbReference>
<feature type="domain" description="EAL" evidence="1">
    <location>
        <begin position="176"/>
        <end position="428"/>
    </location>
</feature>
<proteinExistence type="predicted"/>